<dbReference type="GO" id="GO:0004518">
    <property type="term" value="F:nuclease activity"/>
    <property type="evidence" value="ECO:0007669"/>
    <property type="project" value="UniProtKB-KW"/>
</dbReference>
<feature type="transmembrane region" description="Helical" evidence="5">
    <location>
        <begin position="59"/>
        <end position="79"/>
    </location>
</feature>
<keyword evidence="4" id="KW-0460">Magnesium</keyword>
<keyword evidence="5" id="KW-0472">Membrane</keyword>
<feature type="transmembrane region" description="Helical" evidence="5">
    <location>
        <begin position="100"/>
        <end position="120"/>
    </location>
</feature>
<name>A0A151B5L2_9CLOT</name>
<keyword evidence="5" id="KW-1133">Transmembrane helix</keyword>
<dbReference type="Proteomes" id="UP000075531">
    <property type="component" value="Unassembled WGS sequence"/>
</dbReference>
<dbReference type="InterPro" id="IPR002716">
    <property type="entry name" value="PIN_dom"/>
</dbReference>
<dbReference type="PATRIC" id="fig|1121338.3.peg.809"/>
<feature type="domain" description="TRAM" evidence="6">
    <location>
        <begin position="312"/>
        <end position="373"/>
    </location>
</feature>
<dbReference type="InterPro" id="IPR002792">
    <property type="entry name" value="TRAM_dom"/>
</dbReference>
<dbReference type="Pfam" id="PF01850">
    <property type="entry name" value="PIN"/>
    <property type="match status" value="1"/>
</dbReference>
<keyword evidence="2" id="KW-0540">Nuclease</keyword>
<evidence type="ECO:0000256" key="2">
    <source>
        <dbReference type="ARBA" id="ARBA00022722"/>
    </source>
</evidence>
<protein>
    <submittedName>
        <fullName evidence="7">Putative PIN and TRAM-domain containing protein</fullName>
        <ecNumber evidence="7">3.1.-.-</ecNumber>
    </submittedName>
</protein>
<dbReference type="InterPro" id="IPR029060">
    <property type="entry name" value="PIN-like_dom_sf"/>
</dbReference>
<comment type="cofactor">
    <cofactor evidence="1">
        <name>Mg(2+)</name>
        <dbReference type="ChEBI" id="CHEBI:18420"/>
    </cofactor>
</comment>
<keyword evidence="8" id="KW-1185">Reference proteome</keyword>
<dbReference type="PANTHER" id="PTHR11603:SF147">
    <property type="entry name" value="MEMBRANE PROTEIN"/>
    <property type="match status" value="1"/>
</dbReference>
<proteinExistence type="predicted"/>
<evidence type="ECO:0000256" key="1">
    <source>
        <dbReference type="ARBA" id="ARBA00001946"/>
    </source>
</evidence>
<accession>A0A151B5L2</accession>
<dbReference type="STRING" id="1121338.CLTEP_07900"/>
<dbReference type="EMBL" id="LTBA01000005">
    <property type="protein sequence ID" value="KYH35166.1"/>
    <property type="molecule type" value="Genomic_DNA"/>
</dbReference>
<dbReference type="Pfam" id="PF01938">
    <property type="entry name" value="TRAM"/>
    <property type="match status" value="1"/>
</dbReference>
<comment type="caution">
    <text evidence="7">The sequence shown here is derived from an EMBL/GenBank/DDBJ whole genome shotgun (WGS) entry which is preliminary data.</text>
</comment>
<evidence type="ECO:0000256" key="4">
    <source>
        <dbReference type="ARBA" id="ARBA00022842"/>
    </source>
</evidence>
<keyword evidence="5" id="KW-0812">Transmembrane</keyword>
<dbReference type="PANTHER" id="PTHR11603">
    <property type="entry name" value="AAA FAMILY ATPASE"/>
    <property type="match status" value="1"/>
</dbReference>
<evidence type="ECO:0000313" key="8">
    <source>
        <dbReference type="Proteomes" id="UP000075531"/>
    </source>
</evidence>
<feature type="transmembrane region" description="Helical" evidence="5">
    <location>
        <begin position="21"/>
        <end position="39"/>
    </location>
</feature>
<evidence type="ECO:0000256" key="5">
    <source>
        <dbReference type="SAM" id="Phobius"/>
    </source>
</evidence>
<dbReference type="CDD" id="cd09877">
    <property type="entry name" value="PIN_YacL-like"/>
    <property type="match status" value="1"/>
</dbReference>
<dbReference type="AlphaFoldDB" id="A0A151B5L2"/>
<reference evidence="7 8" key="1">
    <citation type="submission" date="2016-02" db="EMBL/GenBank/DDBJ databases">
        <title>Genome sequence of Clostridium tepidiprofundi DSM 19306.</title>
        <authorList>
            <person name="Poehlein A."/>
            <person name="Daniel R."/>
        </authorList>
    </citation>
    <scope>NUCLEOTIDE SEQUENCE [LARGE SCALE GENOMIC DNA]</scope>
    <source>
        <strain evidence="7 8">DSM 19306</strain>
    </source>
</reference>
<dbReference type="SUPFAM" id="SSF88723">
    <property type="entry name" value="PIN domain-like"/>
    <property type="match status" value="1"/>
</dbReference>
<dbReference type="GO" id="GO:0016787">
    <property type="term" value="F:hydrolase activity"/>
    <property type="evidence" value="ECO:0007669"/>
    <property type="project" value="UniProtKB-KW"/>
</dbReference>
<dbReference type="PROSITE" id="PS50926">
    <property type="entry name" value="TRAM"/>
    <property type="match status" value="1"/>
</dbReference>
<organism evidence="7 8">
    <name type="scientific">Clostridium tepidiprofundi DSM 19306</name>
    <dbReference type="NCBI Taxonomy" id="1121338"/>
    <lineage>
        <taxon>Bacteria</taxon>
        <taxon>Bacillati</taxon>
        <taxon>Bacillota</taxon>
        <taxon>Clostridia</taxon>
        <taxon>Eubacteriales</taxon>
        <taxon>Clostridiaceae</taxon>
        <taxon>Clostridium</taxon>
    </lineage>
</organism>
<evidence type="ECO:0000313" key="7">
    <source>
        <dbReference type="EMBL" id="KYH35166.1"/>
    </source>
</evidence>
<gene>
    <name evidence="7" type="ORF">CLTEP_07900</name>
</gene>
<feature type="transmembrane region" description="Helical" evidence="5">
    <location>
        <begin position="132"/>
        <end position="153"/>
    </location>
</feature>
<dbReference type="SMART" id="SM00670">
    <property type="entry name" value="PINc"/>
    <property type="match status" value="1"/>
</dbReference>
<sequence length="382" mass="42077">MKKMLIIQREVKILLKKILRILFTLIGATIGYIIGEIIAKSDLSKNFPMLINGSVGQYIFIAILVIIFGLIFFFLSPLINAAITKVMDYVEKDVQRVPTYDVIVGTAGGIIGLIISTLFFSVLKNTGVGGTLFAIISVILTLIITALGVDIAIKKKDDIISIFSSIKKTSSSTKEKKNKSKYTSKILDTSVIIDGRIFDICQTGFIEGTLVIPNFVLEELRHIADSSDDLKRNRGRRGLDILNKIQNELKIPVEIVEKDFPEINEVDSKLLKLAQVMKGKVITNDFNLNKVAKFQGVAVLNINELANAVKPVVLPGEEMEIQIIKDGKEAGQGIAYLDDGTMIVVEGGKRHIGEIMNVVVTSVLQTAAGRMIFAKRKDLISR</sequence>
<evidence type="ECO:0000256" key="3">
    <source>
        <dbReference type="ARBA" id="ARBA00022801"/>
    </source>
</evidence>
<dbReference type="InterPro" id="IPR052041">
    <property type="entry name" value="Nucleic_acid_metab_PIN/TRAM"/>
</dbReference>
<dbReference type="EC" id="3.1.-.-" evidence="7"/>
<keyword evidence="3 7" id="KW-0378">Hydrolase</keyword>
<evidence type="ECO:0000259" key="6">
    <source>
        <dbReference type="PROSITE" id="PS50926"/>
    </source>
</evidence>
<dbReference type="Gene3D" id="3.40.50.1010">
    <property type="entry name" value="5'-nuclease"/>
    <property type="match status" value="1"/>
</dbReference>